<dbReference type="KEGG" id="psco:LY89DRAFT_269873"/>
<evidence type="ECO:0000259" key="3">
    <source>
        <dbReference type="PROSITE" id="PS50157"/>
    </source>
</evidence>
<feature type="compositionally biased region" description="Basic and acidic residues" evidence="2">
    <location>
        <begin position="486"/>
        <end position="501"/>
    </location>
</feature>
<feature type="compositionally biased region" description="Basic and acidic residues" evidence="2">
    <location>
        <begin position="590"/>
        <end position="612"/>
    </location>
</feature>
<dbReference type="PROSITE" id="PS00028">
    <property type="entry name" value="ZINC_FINGER_C2H2_1"/>
    <property type="match status" value="1"/>
</dbReference>
<feature type="region of interest" description="Disordered" evidence="2">
    <location>
        <begin position="787"/>
        <end position="833"/>
    </location>
</feature>
<dbReference type="InterPro" id="IPR013087">
    <property type="entry name" value="Znf_C2H2_type"/>
</dbReference>
<feature type="compositionally biased region" description="Polar residues" evidence="2">
    <location>
        <begin position="823"/>
        <end position="833"/>
    </location>
</feature>
<dbReference type="GeneID" id="28816079"/>
<dbReference type="InParanoid" id="A0A132BDN2"/>
<name>A0A132BDN2_MOLSC</name>
<feature type="domain" description="C2H2-type" evidence="3">
    <location>
        <begin position="655"/>
        <end position="684"/>
    </location>
</feature>
<keyword evidence="1" id="KW-0862">Zinc</keyword>
<dbReference type="SMART" id="SM00355">
    <property type="entry name" value="ZnF_C2H2"/>
    <property type="match status" value="3"/>
</dbReference>
<gene>
    <name evidence="4" type="ORF">LY89DRAFT_269873</name>
</gene>
<feature type="compositionally biased region" description="Polar residues" evidence="2">
    <location>
        <begin position="516"/>
        <end position="527"/>
    </location>
</feature>
<proteinExistence type="predicted"/>
<keyword evidence="1" id="KW-0863">Zinc-finger</keyword>
<evidence type="ECO:0000256" key="1">
    <source>
        <dbReference type="PROSITE-ProRule" id="PRU00042"/>
    </source>
</evidence>
<feature type="compositionally biased region" description="Polar residues" evidence="2">
    <location>
        <begin position="787"/>
        <end position="803"/>
    </location>
</feature>
<dbReference type="GO" id="GO:0008270">
    <property type="term" value="F:zinc ion binding"/>
    <property type="evidence" value="ECO:0007669"/>
    <property type="project" value="UniProtKB-KW"/>
</dbReference>
<feature type="compositionally biased region" description="Polar residues" evidence="2">
    <location>
        <begin position="613"/>
        <end position="630"/>
    </location>
</feature>
<organism evidence="4 5">
    <name type="scientific">Mollisia scopiformis</name>
    <name type="common">Conifer needle endophyte fungus</name>
    <name type="synonym">Phialocephala scopiformis</name>
    <dbReference type="NCBI Taxonomy" id="149040"/>
    <lineage>
        <taxon>Eukaryota</taxon>
        <taxon>Fungi</taxon>
        <taxon>Dikarya</taxon>
        <taxon>Ascomycota</taxon>
        <taxon>Pezizomycotina</taxon>
        <taxon>Leotiomycetes</taxon>
        <taxon>Helotiales</taxon>
        <taxon>Mollisiaceae</taxon>
        <taxon>Mollisia</taxon>
    </lineage>
</organism>
<feature type="region of interest" description="Disordered" evidence="2">
    <location>
        <begin position="1"/>
        <end position="66"/>
    </location>
</feature>
<feature type="compositionally biased region" description="Basic and acidic residues" evidence="2">
    <location>
        <begin position="806"/>
        <end position="822"/>
    </location>
</feature>
<dbReference type="RefSeq" id="XP_018064454.1">
    <property type="nucleotide sequence ID" value="XM_018206353.1"/>
</dbReference>
<dbReference type="PROSITE" id="PS50157">
    <property type="entry name" value="ZINC_FINGER_C2H2_2"/>
    <property type="match status" value="1"/>
</dbReference>
<feature type="compositionally biased region" description="Polar residues" evidence="2">
    <location>
        <begin position="34"/>
        <end position="60"/>
    </location>
</feature>
<evidence type="ECO:0000313" key="4">
    <source>
        <dbReference type="EMBL" id="KUJ10099.1"/>
    </source>
</evidence>
<protein>
    <recommendedName>
        <fullName evidence="3">C2H2-type domain-containing protein</fullName>
    </recommendedName>
</protein>
<evidence type="ECO:0000313" key="5">
    <source>
        <dbReference type="Proteomes" id="UP000070700"/>
    </source>
</evidence>
<accession>A0A132BDN2</accession>
<dbReference type="Proteomes" id="UP000070700">
    <property type="component" value="Unassembled WGS sequence"/>
</dbReference>
<dbReference type="EMBL" id="KQ947430">
    <property type="protein sequence ID" value="KUJ10099.1"/>
    <property type="molecule type" value="Genomic_DNA"/>
</dbReference>
<feature type="region of interest" description="Disordered" evidence="2">
    <location>
        <begin position="590"/>
        <end position="656"/>
    </location>
</feature>
<keyword evidence="5" id="KW-1185">Reference proteome</keyword>
<dbReference type="Gene3D" id="3.30.160.60">
    <property type="entry name" value="Classic Zinc Finger"/>
    <property type="match status" value="1"/>
</dbReference>
<feature type="region of interest" description="Disordered" evidence="2">
    <location>
        <begin position="448"/>
        <end position="531"/>
    </location>
</feature>
<evidence type="ECO:0000256" key="2">
    <source>
        <dbReference type="SAM" id="MobiDB-lite"/>
    </source>
</evidence>
<keyword evidence="1" id="KW-0479">Metal-binding</keyword>
<feature type="compositionally biased region" description="Basic and acidic residues" evidence="2">
    <location>
        <begin position="7"/>
        <end position="18"/>
    </location>
</feature>
<dbReference type="AlphaFoldDB" id="A0A132BDN2"/>
<sequence length="861" mass="97445">MANPKTVHLECDPSDQQKKSLRAKQRSAEILNRPRTNTSSQNREVASGNSKPREIGNQSKPLHDEQTLSDIVSDLTNENKNLRAQVQILRNHWQAEVEDLAKREEKRKSNELILRAEIQHLKDARRERERAGLGDMEEELYLKTHDTYRWQARVAEMQDMKLFVDGNSPRVRPIEEKIIQQALDSVAVELQILRAHDTSNSPPTSVALGQNSDLDLLLRSMIPEARDMAHRRTLAVSNMFKWGLSIFARGLAVAAIKDWVMDTDFPSFIGSGDPRILEEYRKILSNFDGWQRLHNLEMAAYRSLTETIYFKESFLPRAANDLADRLSMALVPLFVHTSDASLHEGFASWGEDEVTSKNRQLSLKRMFEAALRLKVATVLTDERYQFQLHPLGTVSKASISDGEYRNNPVARNDDMTKNWLHASLMVYRGEQSNPRDRMEDALVHPKNFFSTGEKRSRPPLATQRLTVRDGTCSQTSEGASSPAQRAQKDTLNEQQRKEEAHMPVTNSRPPKRSHNNTEILDNITSEPASKRQMLKGLEPSKSLEMSPQLQTSIVRNGVHDMDCEHEEVESSDGIPIRNSFPYTSCHAESGTERNLLKHQQEEHPELSHDRHTLNSLQSQSYSTPTITKLDNTAGEGHVDEKVTSRKSRGPNSPSTHCGGCDKSFASSYSLKQHQKNKICKGRKCKECDDVFWKLADLETHMHHEHAQSMLATPLLPSSEFQSRRSRPYNQTSIPLASPFSTAATETNAACPEQETFIAPTTNEMMNFPRTRFKSSYSFPVSEQDNMWGSNTMSGTVLGSQSSPEVMEPKPDRGDSHHGRDYNNKSASTDNGLSSAKRQGLSCSMFFLILGNELISVRRRNK</sequence>
<reference evidence="4 5" key="1">
    <citation type="submission" date="2015-10" db="EMBL/GenBank/DDBJ databases">
        <title>Full genome of DAOMC 229536 Phialocephala scopiformis, a fungal endophyte of spruce producing the potent anti-insectan compound rugulosin.</title>
        <authorList>
            <consortium name="DOE Joint Genome Institute"/>
            <person name="Walker A.K."/>
            <person name="Frasz S.L."/>
            <person name="Seifert K.A."/>
            <person name="Miller J.D."/>
            <person name="Mondo S.J."/>
            <person name="Labutti K."/>
            <person name="Lipzen A."/>
            <person name="Dockter R."/>
            <person name="Kennedy M."/>
            <person name="Grigoriev I.V."/>
            <person name="Spatafora J.W."/>
        </authorList>
    </citation>
    <scope>NUCLEOTIDE SEQUENCE [LARGE SCALE GENOMIC DNA]</scope>
    <source>
        <strain evidence="4 5">CBS 120377</strain>
    </source>
</reference>
<dbReference type="OrthoDB" id="303107at2759"/>
<feature type="compositionally biased region" description="Polar residues" evidence="2">
    <location>
        <begin position="471"/>
        <end position="484"/>
    </location>
</feature>